<feature type="transmembrane region" description="Helical" evidence="1">
    <location>
        <begin position="12"/>
        <end position="32"/>
    </location>
</feature>
<evidence type="ECO:0000313" key="2">
    <source>
        <dbReference type="EMBL" id="QHN56485.1"/>
    </source>
</evidence>
<gene>
    <name evidence="2" type="primary">ATP8</name>
</gene>
<geneLocation type="mitochondrion" evidence="2"/>
<protein>
    <submittedName>
        <fullName evidence="2">ATP synthase F0 subunit 8</fullName>
    </submittedName>
</protein>
<organism evidence="2">
    <name type="scientific">Diadegma fenestrale</name>
    <dbReference type="NCBI Taxonomy" id="310001"/>
    <lineage>
        <taxon>Eukaryota</taxon>
        <taxon>Metazoa</taxon>
        <taxon>Ecdysozoa</taxon>
        <taxon>Arthropoda</taxon>
        <taxon>Hexapoda</taxon>
        <taxon>Insecta</taxon>
        <taxon>Pterygota</taxon>
        <taxon>Neoptera</taxon>
        <taxon>Endopterygota</taxon>
        <taxon>Hymenoptera</taxon>
        <taxon>Apocrita</taxon>
        <taxon>Ichneumonoidea</taxon>
        <taxon>Ichneumonidae</taxon>
        <taxon>Campopleginae</taxon>
        <taxon>Dusona group</taxon>
        <taxon>Diadegma</taxon>
    </lineage>
</organism>
<name>A0A6B9U4G8_9HYME</name>
<keyword evidence="1" id="KW-0812">Transmembrane</keyword>
<sequence length="50" mass="6296">MPQMAPYNWLLLNFMFTLMFLMFMIILNFISINKYLIKKNKKQFKFLIKW</sequence>
<dbReference type="AlphaFoldDB" id="A0A6B9U4G8"/>
<proteinExistence type="predicted"/>
<dbReference type="EMBL" id="MN599978">
    <property type="protein sequence ID" value="QHN56485.1"/>
    <property type="molecule type" value="Genomic_DNA"/>
</dbReference>
<keyword evidence="2" id="KW-0496">Mitochondrion</keyword>
<accession>A0A6B9U4G8</accession>
<reference evidence="2" key="1">
    <citation type="submission" date="2019-10" db="EMBL/GenBank/DDBJ databases">
        <authorList>
            <person name="Kim J."/>
            <person name="Kwon M."/>
        </authorList>
    </citation>
    <scope>NUCLEOTIDE SEQUENCE</scope>
    <source>
        <strain evidence="2">JeJu</strain>
    </source>
</reference>
<keyword evidence="1" id="KW-0472">Membrane</keyword>
<evidence type="ECO:0000256" key="1">
    <source>
        <dbReference type="SAM" id="Phobius"/>
    </source>
</evidence>
<keyword evidence="1" id="KW-1133">Transmembrane helix</keyword>